<keyword evidence="2" id="KW-1185">Reference proteome</keyword>
<protein>
    <submittedName>
        <fullName evidence="1">Uncharacterized protein</fullName>
    </submittedName>
</protein>
<evidence type="ECO:0000313" key="1">
    <source>
        <dbReference type="EMBL" id="KAG0480691.1"/>
    </source>
</evidence>
<gene>
    <name evidence="1" type="ORF">HPP92_011549</name>
</gene>
<name>A0A835R0U2_VANPL</name>
<proteinExistence type="predicted"/>
<sequence>MAAKEEEPALGVPYPYATAQSAQPVFYVAPNPHQAGMVPPNAVYGDPKGIPYSRRCSAIHPPLSSVSTAEPLVLLPSGLNSFRTLVCWFF</sequence>
<comment type="caution">
    <text evidence="1">The sequence shown here is derived from an EMBL/GenBank/DDBJ whole genome shotgun (WGS) entry which is preliminary data.</text>
</comment>
<organism evidence="1 2">
    <name type="scientific">Vanilla planifolia</name>
    <name type="common">Vanilla</name>
    <dbReference type="NCBI Taxonomy" id="51239"/>
    <lineage>
        <taxon>Eukaryota</taxon>
        <taxon>Viridiplantae</taxon>
        <taxon>Streptophyta</taxon>
        <taxon>Embryophyta</taxon>
        <taxon>Tracheophyta</taxon>
        <taxon>Spermatophyta</taxon>
        <taxon>Magnoliopsida</taxon>
        <taxon>Liliopsida</taxon>
        <taxon>Asparagales</taxon>
        <taxon>Orchidaceae</taxon>
        <taxon>Vanilloideae</taxon>
        <taxon>Vanilleae</taxon>
        <taxon>Vanilla</taxon>
    </lineage>
</organism>
<accession>A0A835R0U2</accession>
<dbReference type="Proteomes" id="UP000636800">
    <property type="component" value="Chromosome 5"/>
</dbReference>
<dbReference type="EMBL" id="JADCNL010000005">
    <property type="protein sequence ID" value="KAG0480691.1"/>
    <property type="molecule type" value="Genomic_DNA"/>
</dbReference>
<evidence type="ECO:0000313" key="2">
    <source>
        <dbReference type="Proteomes" id="UP000636800"/>
    </source>
</evidence>
<reference evidence="1 2" key="1">
    <citation type="journal article" date="2020" name="Nat. Food">
        <title>A phased Vanilla planifolia genome enables genetic improvement of flavour and production.</title>
        <authorList>
            <person name="Hasing T."/>
            <person name="Tang H."/>
            <person name="Brym M."/>
            <person name="Khazi F."/>
            <person name="Huang T."/>
            <person name="Chambers A.H."/>
        </authorList>
    </citation>
    <scope>NUCLEOTIDE SEQUENCE [LARGE SCALE GENOMIC DNA]</scope>
    <source>
        <tissue evidence="1">Leaf</tissue>
    </source>
</reference>
<dbReference type="OrthoDB" id="435980at2759"/>
<dbReference type="AlphaFoldDB" id="A0A835R0U2"/>